<feature type="region of interest" description="Disordered" evidence="9">
    <location>
        <begin position="482"/>
        <end position="663"/>
    </location>
</feature>
<dbReference type="PANTHER" id="PTHR13227:SF0">
    <property type="entry name" value="EUKARYOTIC TRANSLATION INITIATION FACTOR 2A"/>
    <property type="match status" value="1"/>
</dbReference>
<dbReference type="PIRSF" id="PIRSF017222">
    <property type="entry name" value="eIF2A"/>
    <property type="match status" value="1"/>
</dbReference>
<keyword evidence="3 8" id="KW-0396">Initiation factor</keyword>
<evidence type="ECO:0000256" key="2">
    <source>
        <dbReference type="ARBA" id="ARBA00013819"/>
    </source>
</evidence>
<evidence type="ECO:0000313" key="11">
    <source>
        <dbReference type="EMBL" id="KAF2096882.1"/>
    </source>
</evidence>
<evidence type="ECO:0000256" key="1">
    <source>
        <dbReference type="ARBA" id="ARBA00009573"/>
    </source>
</evidence>
<gene>
    <name evidence="11" type="ORF">NA57DRAFT_42961</name>
</gene>
<dbReference type="GO" id="GO:0003729">
    <property type="term" value="F:mRNA binding"/>
    <property type="evidence" value="ECO:0007669"/>
    <property type="project" value="TreeGrafter"/>
</dbReference>
<feature type="compositionally biased region" description="Basic and acidic residues" evidence="9">
    <location>
        <begin position="550"/>
        <end position="559"/>
    </location>
</feature>
<comment type="similarity">
    <text evidence="1 8">Belongs to the WD repeat EIF2A family.</text>
</comment>
<comment type="caution">
    <text evidence="11">The sequence shown here is derived from an EMBL/GenBank/DDBJ whole genome shotgun (WGS) entry which is preliminary data.</text>
</comment>
<evidence type="ECO:0000259" key="10">
    <source>
        <dbReference type="Pfam" id="PF08662"/>
    </source>
</evidence>
<dbReference type="InterPro" id="IPR013979">
    <property type="entry name" value="TIF_beta_prop-like"/>
</dbReference>
<organism evidence="11 12">
    <name type="scientific">Rhizodiscina lignyota</name>
    <dbReference type="NCBI Taxonomy" id="1504668"/>
    <lineage>
        <taxon>Eukaryota</taxon>
        <taxon>Fungi</taxon>
        <taxon>Dikarya</taxon>
        <taxon>Ascomycota</taxon>
        <taxon>Pezizomycotina</taxon>
        <taxon>Dothideomycetes</taxon>
        <taxon>Pleosporomycetidae</taxon>
        <taxon>Aulographales</taxon>
        <taxon>Rhizodiscinaceae</taxon>
        <taxon>Rhizodiscina</taxon>
    </lineage>
</organism>
<accession>A0A9P4M715</accession>
<keyword evidence="6 8" id="KW-0810">Translation regulation</keyword>
<keyword evidence="4" id="KW-0853">WD repeat</keyword>
<dbReference type="GO" id="GO:0043022">
    <property type="term" value="F:ribosome binding"/>
    <property type="evidence" value="ECO:0007669"/>
    <property type="project" value="UniProtKB-UniRule"/>
</dbReference>
<dbReference type="InterPro" id="IPR015943">
    <property type="entry name" value="WD40/YVTN_repeat-like_dom_sf"/>
</dbReference>
<proteinExistence type="inferred from homology"/>
<dbReference type="GO" id="GO:0006417">
    <property type="term" value="P:regulation of translation"/>
    <property type="evidence" value="ECO:0007669"/>
    <property type="project" value="UniProtKB-KW"/>
</dbReference>
<dbReference type="GO" id="GO:0003743">
    <property type="term" value="F:translation initiation factor activity"/>
    <property type="evidence" value="ECO:0007669"/>
    <property type="project" value="UniProtKB-UniRule"/>
</dbReference>
<dbReference type="SUPFAM" id="SSF82171">
    <property type="entry name" value="DPP6 N-terminal domain-like"/>
    <property type="match status" value="1"/>
</dbReference>
<keyword evidence="7 8" id="KW-0648">Protein biosynthesis</keyword>
<evidence type="ECO:0000256" key="9">
    <source>
        <dbReference type="SAM" id="MobiDB-lite"/>
    </source>
</evidence>
<dbReference type="AlphaFoldDB" id="A0A9P4M715"/>
<dbReference type="Proteomes" id="UP000799772">
    <property type="component" value="Unassembled WGS sequence"/>
</dbReference>
<dbReference type="FunFam" id="2.130.10.10:FF:000596">
    <property type="entry name" value="Eukaryotic translation initiation factor 2A"/>
    <property type="match status" value="1"/>
</dbReference>
<keyword evidence="5" id="KW-0677">Repeat</keyword>
<sequence>MAEPTQLAFRTLKGIGILNAAPLYESLPGFARPEGNMRCCCYSPDGRFFAWASPEQVSVIDASVGHLVTTLPAENVYELGFSPLGTYLITWQRSSKDEDGNATKNLKVWRTIDEGAGEKGERSVVGSFVQRNQTGWNLQYTSDERYCARTVTNEVQFYESGDLKTVWNKLIVEGVTDFAVSPGKTNSVAIFVPERKGQPAAVKVFNVPQFASPVSQKTFFKGDKVQLKWNELGTSLIVLAQTEVDKTNKNYYGETNMYILSANGGFDSRITLDKEGPIHDVSWSPNSKEFGVVYGYMPAKTVIFNQRAVATHTFPLAPRNTILFSPHGRFVLVAGFGNLNGQMDIYDLDKDYNKICTIEASNASVCEWSPDGKHILTATTSPRLRVDNGIRVWHVGGGIMYNEDMQELYHVTWRPQPLHMHPLEDPLHPVPTPHASALEYLARVKTPSKPAGAYRPPGARGTSTPLHFKREDEGGAAYVSNGISSTSGGSSGVNGFGKPRRHVPGAEIVDANLPPGAAPGGGVSLVGAGEGEEGMSKTALKNKKKREAKKAKEAAERTRGLSVNDADAPDGRRSPRNRSPGRNRERSGERSGGHGQERSRSRGKEDKEWKESGDRGERGDRGDRRYERSRSPAAPPTRPTVQTLDTPPPDITIMSPGGGSPQEKKIRSLLKKMRAIDELKMRQAAGEKLENTQVQKISTEEGVRKELEGLGFVG</sequence>
<evidence type="ECO:0000256" key="4">
    <source>
        <dbReference type="ARBA" id="ARBA00022574"/>
    </source>
</evidence>
<dbReference type="EMBL" id="ML978129">
    <property type="protein sequence ID" value="KAF2096882.1"/>
    <property type="molecule type" value="Genomic_DNA"/>
</dbReference>
<dbReference type="PANTHER" id="PTHR13227">
    <property type="entry name" value="EUKARYOTIC TRANSLATION INITIATION FACTOR 2A"/>
    <property type="match status" value="1"/>
</dbReference>
<feature type="compositionally biased region" description="Basic residues" evidence="9">
    <location>
        <begin position="540"/>
        <end position="549"/>
    </location>
</feature>
<evidence type="ECO:0000256" key="6">
    <source>
        <dbReference type="ARBA" id="ARBA00022845"/>
    </source>
</evidence>
<feature type="domain" description="Translation initiation factor beta propellor-like" evidence="10">
    <location>
        <begin position="217"/>
        <end position="411"/>
    </location>
</feature>
<evidence type="ECO:0000313" key="12">
    <source>
        <dbReference type="Proteomes" id="UP000799772"/>
    </source>
</evidence>
<dbReference type="Pfam" id="PF08662">
    <property type="entry name" value="eIF2A"/>
    <property type="match status" value="1"/>
</dbReference>
<keyword evidence="12" id="KW-1185">Reference proteome</keyword>
<name>A0A9P4M715_9PEZI</name>
<dbReference type="Gene3D" id="2.130.10.10">
    <property type="entry name" value="YVTN repeat-like/Quinoprotein amine dehydrogenase"/>
    <property type="match status" value="2"/>
</dbReference>
<feature type="compositionally biased region" description="Basic and acidic residues" evidence="9">
    <location>
        <begin position="582"/>
        <end position="630"/>
    </location>
</feature>
<comment type="function">
    <text evidence="8">Functions in the early steps of protein synthesis of a small number of specific mRNAs. Acts by directing the binding of methionyl-tRNAi to 40S ribosomal subunits. In contrast to the eIF-2 complex, it binds methionyl-tRNAi to 40S subunits in a codon-dependent manner, whereas the eIF-2 complex binds methionyl-tRNAi to 40S subunits in a GTP-dependent manner.</text>
</comment>
<evidence type="ECO:0000256" key="3">
    <source>
        <dbReference type="ARBA" id="ARBA00022540"/>
    </source>
</evidence>
<evidence type="ECO:0000256" key="7">
    <source>
        <dbReference type="ARBA" id="ARBA00022917"/>
    </source>
</evidence>
<dbReference type="GO" id="GO:0000049">
    <property type="term" value="F:tRNA binding"/>
    <property type="evidence" value="ECO:0007669"/>
    <property type="project" value="UniProtKB-UniRule"/>
</dbReference>
<evidence type="ECO:0000256" key="5">
    <source>
        <dbReference type="ARBA" id="ARBA00022737"/>
    </source>
</evidence>
<reference evidence="11" key="1">
    <citation type="journal article" date="2020" name="Stud. Mycol.">
        <title>101 Dothideomycetes genomes: a test case for predicting lifestyles and emergence of pathogens.</title>
        <authorList>
            <person name="Haridas S."/>
            <person name="Albert R."/>
            <person name="Binder M."/>
            <person name="Bloem J."/>
            <person name="Labutti K."/>
            <person name="Salamov A."/>
            <person name="Andreopoulos B."/>
            <person name="Baker S."/>
            <person name="Barry K."/>
            <person name="Bills G."/>
            <person name="Bluhm B."/>
            <person name="Cannon C."/>
            <person name="Castanera R."/>
            <person name="Culley D."/>
            <person name="Daum C."/>
            <person name="Ezra D."/>
            <person name="Gonzalez J."/>
            <person name="Henrissat B."/>
            <person name="Kuo A."/>
            <person name="Liang C."/>
            <person name="Lipzen A."/>
            <person name="Lutzoni F."/>
            <person name="Magnuson J."/>
            <person name="Mondo S."/>
            <person name="Nolan M."/>
            <person name="Ohm R."/>
            <person name="Pangilinan J."/>
            <person name="Park H.-J."/>
            <person name="Ramirez L."/>
            <person name="Alfaro M."/>
            <person name="Sun H."/>
            <person name="Tritt A."/>
            <person name="Yoshinaga Y."/>
            <person name="Zwiers L.-H."/>
            <person name="Turgeon B."/>
            <person name="Goodwin S."/>
            <person name="Spatafora J."/>
            <person name="Crous P."/>
            <person name="Grigoriev I."/>
        </authorList>
    </citation>
    <scope>NUCLEOTIDE SEQUENCE</scope>
    <source>
        <strain evidence="11">CBS 133067</strain>
    </source>
</reference>
<evidence type="ECO:0000256" key="8">
    <source>
        <dbReference type="PIRNR" id="PIRNR017222"/>
    </source>
</evidence>
<dbReference type="InterPro" id="IPR011387">
    <property type="entry name" value="TIF2A"/>
</dbReference>
<dbReference type="OrthoDB" id="2194683at2759"/>
<dbReference type="GO" id="GO:0022627">
    <property type="term" value="C:cytosolic small ribosomal subunit"/>
    <property type="evidence" value="ECO:0007669"/>
    <property type="project" value="TreeGrafter"/>
</dbReference>
<protein>
    <recommendedName>
        <fullName evidence="2 8">Eukaryotic translation initiation factor 2A</fullName>
        <shortName evidence="8">eIF-2A</shortName>
    </recommendedName>
</protein>